<organism evidence="2 3">
    <name type="scientific">Brassica carinata</name>
    <name type="common">Ethiopian mustard</name>
    <name type="synonym">Abyssinian cabbage</name>
    <dbReference type="NCBI Taxonomy" id="52824"/>
    <lineage>
        <taxon>Eukaryota</taxon>
        <taxon>Viridiplantae</taxon>
        <taxon>Streptophyta</taxon>
        <taxon>Embryophyta</taxon>
        <taxon>Tracheophyta</taxon>
        <taxon>Spermatophyta</taxon>
        <taxon>Magnoliopsida</taxon>
        <taxon>eudicotyledons</taxon>
        <taxon>Gunneridae</taxon>
        <taxon>Pentapetalae</taxon>
        <taxon>rosids</taxon>
        <taxon>malvids</taxon>
        <taxon>Brassicales</taxon>
        <taxon>Brassicaceae</taxon>
        <taxon>Brassiceae</taxon>
        <taxon>Brassica</taxon>
    </lineage>
</organism>
<keyword evidence="3" id="KW-1185">Reference proteome</keyword>
<evidence type="ECO:0000313" key="2">
    <source>
        <dbReference type="EMBL" id="KAG2294302.1"/>
    </source>
</evidence>
<accession>A0A8X7UXB5</accession>
<feature type="region of interest" description="Disordered" evidence="1">
    <location>
        <begin position="37"/>
        <end position="59"/>
    </location>
</feature>
<comment type="caution">
    <text evidence="2">The sequence shown here is derived from an EMBL/GenBank/DDBJ whole genome shotgun (WGS) entry which is preliminary data.</text>
</comment>
<dbReference type="Proteomes" id="UP000886595">
    <property type="component" value="Unassembled WGS sequence"/>
</dbReference>
<name>A0A8X7UXB5_BRACI</name>
<evidence type="ECO:0000313" key="3">
    <source>
        <dbReference type="Proteomes" id="UP000886595"/>
    </source>
</evidence>
<evidence type="ECO:0000256" key="1">
    <source>
        <dbReference type="SAM" id="MobiDB-lite"/>
    </source>
</evidence>
<feature type="region of interest" description="Disordered" evidence="1">
    <location>
        <begin position="1"/>
        <end position="22"/>
    </location>
</feature>
<reference evidence="2 3" key="1">
    <citation type="submission" date="2020-02" db="EMBL/GenBank/DDBJ databases">
        <authorList>
            <person name="Ma Q."/>
            <person name="Huang Y."/>
            <person name="Song X."/>
            <person name="Pei D."/>
        </authorList>
    </citation>
    <scope>NUCLEOTIDE SEQUENCE [LARGE SCALE GENOMIC DNA]</scope>
    <source>
        <strain evidence="2">Sxm20200214</strain>
        <tissue evidence="2">Leaf</tissue>
    </source>
</reference>
<protein>
    <submittedName>
        <fullName evidence="2">Uncharacterized protein</fullName>
    </submittedName>
</protein>
<dbReference type="AlphaFoldDB" id="A0A8X7UXB5"/>
<dbReference type="EMBL" id="JAAMPC010000009">
    <property type="protein sequence ID" value="KAG2294302.1"/>
    <property type="molecule type" value="Genomic_DNA"/>
</dbReference>
<gene>
    <name evidence="2" type="ORF">Bca52824_040971</name>
</gene>
<dbReference type="OrthoDB" id="10493100at2759"/>
<proteinExistence type="predicted"/>
<sequence>MPREKHTVSLHFTPPHPRLQHQRSFASDQITYLRVDQKTKGRRERSSPALVFRAPQLVT</sequence>